<comment type="caution">
    <text evidence="1">The sequence shown here is derived from an EMBL/GenBank/DDBJ whole genome shotgun (WGS) entry which is preliminary data.</text>
</comment>
<protein>
    <submittedName>
        <fullName evidence="1">DUF3039 domain-containing protein</fullName>
    </submittedName>
</protein>
<dbReference type="AlphaFoldDB" id="A0A921FNP6"/>
<evidence type="ECO:0000313" key="2">
    <source>
        <dbReference type="Proteomes" id="UP000703315"/>
    </source>
</evidence>
<gene>
    <name evidence="1" type="ORF">K8V32_11990</name>
</gene>
<reference evidence="1" key="1">
    <citation type="journal article" date="2021" name="PeerJ">
        <title>Extensive microbial diversity within the chicken gut microbiome revealed by metagenomics and culture.</title>
        <authorList>
            <person name="Gilroy R."/>
            <person name="Ravi A."/>
            <person name="Getino M."/>
            <person name="Pursley I."/>
            <person name="Horton D.L."/>
            <person name="Alikhan N.F."/>
            <person name="Baker D."/>
            <person name="Gharbi K."/>
            <person name="Hall N."/>
            <person name="Watson M."/>
            <person name="Adriaenssens E.M."/>
            <person name="Foster-Nyarko E."/>
            <person name="Jarju S."/>
            <person name="Secka A."/>
            <person name="Antonio M."/>
            <person name="Oren A."/>
            <person name="Chaudhuri R.R."/>
            <person name="La Ragione R."/>
            <person name="Hildebrand F."/>
            <person name="Pallen M.J."/>
        </authorList>
    </citation>
    <scope>NUCLEOTIDE SEQUENCE</scope>
    <source>
        <strain evidence="1">ChiHjej13B12-14962</strain>
    </source>
</reference>
<dbReference type="Proteomes" id="UP000703315">
    <property type="component" value="Unassembled WGS sequence"/>
</dbReference>
<evidence type="ECO:0000313" key="1">
    <source>
        <dbReference type="EMBL" id="HJF15495.1"/>
    </source>
</evidence>
<proteinExistence type="predicted"/>
<dbReference type="EMBL" id="DYXC01000139">
    <property type="protein sequence ID" value="HJF15495.1"/>
    <property type="molecule type" value="Genomic_DNA"/>
</dbReference>
<organism evidence="1 2">
    <name type="scientific">Enteractinococcus helveticum</name>
    <dbReference type="NCBI Taxonomy" id="1837282"/>
    <lineage>
        <taxon>Bacteria</taxon>
        <taxon>Bacillati</taxon>
        <taxon>Actinomycetota</taxon>
        <taxon>Actinomycetes</taxon>
        <taxon>Micrococcales</taxon>
        <taxon>Micrococcaceae</taxon>
    </lineage>
</organism>
<dbReference type="RefSeq" id="WP_303907715.1">
    <property type="nucleotide sequence ID" value="NZ_DYXC01000139.1"/>
</dbReference>
<dbReference type="InterPro" id="IPR021400">
    <property type="entry name" value="DUF3039"/>
</dbReference>
<sequence>MTSGAVEAWLPKNEDKRLLKQETAGRLLTEWDLEIQRRVLQILENIRPGTPRTIEIPHPLNDAETYAVIELEISSFQEPGYTFDEAVVSIDFGSGRYNAKKQSKDDGSIGSSLQPGGHLEWQLTLRLLISLHPPEQDWERFQDEFSTYAETGYWQKRGQVLRDLVDRGELAESKPGVHKHYAHRAHIAGSLIEGTGIRAMCGVIFVAPQDYASLPLCPECHDRFEELPAL</sequence>
<dbReference type="Pfam" id="PF11238">
    <property type="entry name" value="DUF3039"/>
    <property type="match status" value="1"/>
</dbReference>
<accession>A0A921FNP6</accession>
<reference evidence="1" key="2">
    <citation type="submission" date="2021-09" db="EMBL/GenBank/DDBJ databases">
        <authorList>
            <person name="Gilroy R."/>
        </authorList>
    </citation>
    <scope>NUCLEOTIDE SEQUENCE</scope>
    <source>
        <strain evidence="1">ChiHjej13B12-14962</strain>
    </source>
</reference>
<name>A0A921FNP6_9MICC</name>